<reference evidence="1" key="1">
    <citation type="journal article" date="2014" name="Front. Microbiol.">
        <title>High frequency of phylogenetically diverse reductive dehalogenase-homologous genes in deep subseafloor sedimentary metagenomes.</title>
        <authorList>
            <person name="Kawai M."/>
            <person name="Futagami T."/>
            <person name="Toyoda A."/>
            <person name="Takaki Y."/>
            <person name="Nishi S."/>
            <person name="Hori S."/>
            <person name="Arai W."/>
            <person name="Tsubouchi T."/>
            <person name="Morono Y."/>
            <person name="Uchiyama I."/>
            <person name="Ito T."/>
            <person name="Fujiyama A."/>
            <person name="Inagaki F."/>
            <person name="Takami H."/>
        </authorList>
    </citation>
    <scope>NUCLEOTIDE SEQUENCE</scope>
    <source>
        <strain evidence="1">Expedition CK06-06</strain>
    </source>
</reference>
<name>X1RVC2_9ZZZZ</name>
<dbReference type="EMBL" id="BARW01000912">
    <property type="protein sequence ID" value="GAI70891.1"/>
    <property type="molecule type" value="Genomic_DNA"/>
</dbReference>
<gene>
    <name evidence="1" type="ORF">S12H4_03307</name>
</gene>
<evidence type="ECO:0000313" key="1">
    <source>
        <dbReference type="EMBL" id="GAI70891.1"/>
    </source>
</evidence>
<accession>X1RVC2</accession>
<proteinExistence type="predicted"/>
<organism evidence="1">
    <name type="scientific">marine sediment metagenome</name>
    <dbReference type="NCBI Taxonomy" id="412755"/>
    <lineage>
        <taxon>unclassified sequences</taxon>
        <taxon>metagenomes</taxon>
        <taxon>ecological metagenomes</taxon>
    </lineage>
</organism>
<comment type="caution">
    <text evidence="1">The sequence shown here is derived from an EMBL/GenBank/DDBJ whole genome shotgun (WGS) entry which is preliminary data.</text>
</comment>
<dbReference type="AlphaFoldDB" id="X1RVC2"/>
<protein>
    <submittedName>
        <fullName evidence="1">Uncharacterized protein</fullName>
    </submittedName>
</protein>
<sequence length="141" mass="16534">MVWTVKQDCIDDIVSNYEASRDKCNLAWQDLDEAERFNNMSLFKTAIEHLIEAVNYNLYATYYILVRNTAYTPNYAVPYFFTNHTDGVLTMSDILEAMKNAKPHQPLLFMGYLEAYKASVWNATFDETFFADLVRKWLIWG</sequence>